<evidence type="ECO:0000313" key="3">
    <source>
        <dbReference type="Proteomes" id="UP000594260"/>
    </source>
</evidence>
<dbReference type="GeneID" id="111254380"/>
<name>A0A7M7L5T4_VARDE</name>
<dbReference type="GO" id="GO:1990114">
    <property type="term" value="P:RNA polymerase II core complex assembly"/>
    <property type="evidence" value="ECO:0007669"/>
    <property type="project" value="TreeGrafter"/>
</dbReference>
<evidence type="ECO:0000256" key="1">
    <source>
        <dbReference type="ARBA" id="ARBA00010048"/>
    </source>
</evidence>
<organism evidence="2 3">
    <name type="scientific">Varroa destructor</name>
    <name type="common">Honeybee mite</name>
    <dbReference type="NCBI Taxonomy" id="109461"/>
    <lineage>
        <taxon>Eukaryota</taxon>
        <taxon>Metazoa</taxon>
        <taxon>Ecdysozoa</taxon>
        <taxon>Arthropoda</taxon>
        <taxon>Chelicerata</taxon>
        <taxon>Arachnida</taxon>
        <taxon>Acari</taxon>
        <taxon>Parasitiformes</taxon>
        <taxon>Mesostigmata</taxon>
        <taxon>Gamasina</taxon>
        <taxon>Dermanyssoidea</taxon>
        <taxon>Varroidae</taxon>
        <taxon>Varroa</taxon>
    </lineage>
</organism>
<dbReference type="GO" id="GO:0006457">
    <property type="term" value="P:protein folding"/>
    <property type="evidence" value="ECO:0007669"/>
    <property type="project" value="InterPro"/>
</dbReference>
<dbReference type="AlphaFoldDB" id="A0A7M7L5T4"/>
<dbReference type="EnsemblMetazoa" id="XM_022815147">
    <property type="protein sequence ID" value="XP_022670882"/>
    <property type="gene ID" value="LOC111254380"/>
</dbReference>
<dbReference type="InterPro" id="IPR011599">
    <property type="entry name" value="PFD_alpha_archaea"/>
</dbReference>
<dbReference type="GO" id="GO:1990113">
    <property type="term" value="P:RNA polymerase I assembly"/>
    <property type="evidence" value="ECO:0007669"/>
    <property type="project" value="TreeGrafter"/>
</dbReference>
<proteinExistence type="inferred from homology"/>
<dbReference type="CTD" id="5204"/>
<dbReference type="Proteomes" id="UP000594260">
    <property type="component" value="Unplaced"/>
</dbReference>
<evidence type="ECO:0000313" key="2">
    <source>
        <dbReference type="EnsemblMetazoa" id="XP_022670882"/>
    </source>
</evidence>
<comment type="similarity">
    <text evidence="1">Belongs to the prefoldin subunit alpha family.</text>
</comment>
<dbReference type="Pfam" id="PF02996">
    <property type="entry name" value="Prefoldin"/>
    <property type="match status" value="1"/>
</dbReference>
<dbReference type="GO" id="GO:0051082">
    <property type="term" value="F:unfolded protein binding"/>
    <property type="evidence" value="ECO:0007669"/>
    <property type="project" value="InterPro"/>
</dbReference>
<dbReference type="GO" id="GO:0005737">
    <property type="term" value="C:cytoplasm"/>
    <property type="evidence" value="ECO:0007669"/>
    <property type="project" value="TreeGrafter"/>
</dbReference>
<dbReference type="PANTHER" id="PTHR12674">
    <property type="entry name" value="PREFOLDIN SUBUNIT 5"/>
    <property type="match status" value="1"/>
</dbReference>
<keyword evidence="3" id="KW-1185">Reference proteome</keyword>
<dbReference type="GO" id="GO:0016272">
    <property type="term" value="C:prefoldin complex"/>
    <property type="evidence" value="ECO:0007669"/>
    <property type="project" value="InterPro"/>
</dbReference>
<dbReference type="InterPro" id="IPR009053">
    <property type="entry name" value="Prefoldin"/>
</dbReference>
<sequence>MSKKSPKPKVYELCQLPLPLLTQMKQELDGDIEYMSQSIQTLKVVMDKCLTSEECLSKLGPKAEGIGTGYYVEKDIEEAREVFKRREKVVQEQIEKVQKAAQEKVMFRDRVAETMQIKLQQLLSSRQMQPAAEGQAAK</sequence>
<accession>A0A7M7L5T4</accession>
<dbReference type="RefSeq" id="XP_022670882.1">
    <property type="nucleotide sequence ID" value="XM_022815147.1"/>
</dbReference>
<dbReference type="CDD" id="cd23157">
    <property type="entry name" value="Prefoldin_5"/>
    <property type="match status" value="1"/>
</dbReference>
<reference evidence="2" key="1">
    <citation type="submission" date="2021-01" db="UniProtKB">
        <authorList>
            <consortium name="EnsemblMetazoa"/>
        </authorList>
    </citation>
    <scope>IDENTIFICATION</scope>
</reference>
<dbReference type="GO" id="GO:1990115">
    <property type="term" value="P:RNA polymerase III assembly"/>
    <property type="evidence" value="ECO:0007669"/>
    <property type="project" value="TreeGrafter"/>
</dbReference>
<protein>
    <submittedName>
        <fullName evidence="2">Uncharacterized protein</fullName>
    </submittedName>
</protein>
<dbReference type="Gene3D" id="1.10.287.370">
    <property type="match status" value="1"/>
</dbReference>
<dbReference type="PANTHER" id="PTHR12674:SF2">
    <property type="entry name" value="PREFOLDIN SUBUNIT 5"/>
    <property type="match status" value="1"/>
</dbReference>
<dbReference type="SUPFAM" id="SSF46579">
    <property type="entry name" value="Prefoldin"/>
    <property type="match status" value="1"/>
</dbReference>
<dbReference type="InterPro" id="IPR004127">
    <property type="entry name" value="Prefoldin_subunit_alpha"/>
</dbReference>